<dbReference type="InterPro" id="IPR003036">
    <property type="entry name" value="Gag_P30"/>
</dbReference>
<dbReference type="InterPro" id="IPR050462">
    <property type="entry name" value="Retroviral_Gag-Pol_poly"/>
</dbReference>
<dbReference type="GO" id="GO:0019068">
    <property type="term" value="P:virion assembly"/>
    <property type="evidence" value="ECO:0007669"/>
    <property type="project" value="InterPro"/>
</dbReference>
<keyword evidence="3" id="KW-1185">Reference proteome</keyword>
<evidence type="ECO:0000313" key="3">
    <source>
        <dbReference type="Proteomes" id="UP000052976"/>
    </source>
</evidence>
<dbReference type="PANTHER" id="PTHR33166">
    <property type="entry name" value="GAG_P30 DOMAIN-CONTAINING PROTEIN"/>
    <property type="match status" value="1"/>
</dbReference>
<reference evidence="2 3" key="1">
    <citation type="submission" date="2014-04" db="EMBL/GenBank/DDBJ databases">
        <title>Genome evolution of avian class.</title>
        <authorList>
            <person name="Zhang G."/>
            <person name="Li C."/>
        </authorList>
    </citation>
    <scope>NUCLEOTIDE SEQUENCE [LARGE SCALE GENOMIC DNA]</scope>
    <source>
        <strain evidence="2">BGI_N302</strain>
    </source>
</reference>
<feature type="non-terminal residue" evidence="2">
    <location>
        <position position="143"/>
    </location>
</feature>
<dbReference type="Gene3D" id="1.10.375.10">
    <property type="entry name" value="Human Immunodeficiency Virus Type 1 Capsid Protein"/>
    <property type="match status" value="1"/>
</dbReference>
<evidence type="ECO:0000259" key="1">
    <source>
        <dbReference type="Pfam" id="PF02093"/>
    </source>
</evidence>
<protein>
    <recommendedName>
        <fullName evidence="1">Core shell protein Gag P30 domain-containing protein</fullName>
    </recommendedName>
</protein>
<dbReference type="Pfam" id="PF02093">
    <property type="entry name" value="Gag_p30"/>
    <property type="match status" value="1"/>
</dbReference>
<sequence>MLVKIPFSTVDLEAWEKIAKRYRGDPIGVTKKFRFMVKQHRPDWLDLQLLLDALTETEKLLVLKAAGNLAEDACKITQMRVKDVFPLQDLQWDPNDDWDMERLEDYQDFIAKGLERAIPKTINWSALYAIKQGPSETPSEFLE</sequence>
<dbReference type="Proteomes" id="UP000052976">
    <property type="component" value="Unassembled WGS sequence"/>
</dbReference>
<dbReference type="SUPFAM" id="SSF47943">
    <property type="entry name" value="Retrovirus capsid protein, N-terminal core domain"/>
    <property type="match status" value="1"/>
</dbReference>
<dbReference type="STRING" id="85066.A0A091F5X6"/>
<dbReference type="AlphaFoldDB" id="A0A091F5X6"/>
<dbReference type="EMBL" id="KK718525">
    <property type="protein sequence ID" value="KFO57295.1"/>
    <property type="molecule type" value="Genomic_DNA"/>
</dbReference>
<organism evidence="2 3">
    <name type="scientific">Corvus brachyrhynchos</name>
    <name type="common">American crow</name>
    <dbReference type="NCBI Taxonomy" id="85066"/>
    <lineage>
        <taxon>Eukaryota</taxon>
        <taxon>Metazoa</taxon>
        <taxon>Chordata</taxon>
        <taxon>Craniata</taxon>
        <taxon>Vertebrata</taxon>
        <taxon>Euteleostomi</taxon>
        <taxon>Archelosauria</taxon>
        <taxon>Archosauria</taxon>
        <taxon>Dinosauria</taxon>
        <taxon>Saurischia</taxon>
        <taxon>Theropoda</taxon>
        <taxon>Coelurosauria</taxon>
        <taxon>Aves</taxon>
        <taxon>Neognathae</taxon>
        <taxon>Neoaves</taxon>
        <taxon>Telluraves</taxon>
        <taxon>Australaves</taxon>
        <taxon>Passeriformes</taxon>
        <taxon>Corvoidea</taxon>
        <taxon>Corvidae</taxon>
        <taxon>Corvus</taxon>
    </lineage>
</organism>
<accession>A0A091F5X6</accession>
<evidence type="ECO:0000313" key="2">
    <source>
        <dbReference type="EMBL" id="KFO57295.1"/>
    </source>
</evidence>
<gene>
    <name evidence="2" type="ORF">N302_12899</name>
</gene>
<name>A0A091F5X6_CORBR</name>
<dbReference type="InterPro" id="IPR008919">
    <property type="entry name" value="Retrov_capsid_N"/>
</dbReference>
<proteinExistence type="predicted"/>
<feature type="domain" description="Core shell protein Gag P30" evidence="1">
    <location>
        <begin position="11"/>
        <end position="143"/>
    </location>
</feature>